<dbReference type="GO" id="GO:0010158">
    <property type="term" value="P:abaxial cell fate specification"/>
    <property type="evidence" value="ECO:0007669"/>
    <property type="project" value="InterPro"/>
</dbReference>
<keyword evidence="2" id="KW-0217">Developmental protein</keyword>
<dbReference type="PANTHER" id="PTHR31496">
    <property type="entry name" value="TRANSCRIPTION FACTOR KAN2-RELATED"/>
    <property type="match status" value="1"/>
</dbReference>
<proteinExistence type="predicted"/>
<dbReference type="Proteomes" id="UP001157418">
    <property type="component" value="Unassembled WGS sequence"/>
</dbReference>
<dbReference type="GO" id="GO:0005634">
    <property type="term" value="C:nucleus"/>
    <property type="evidence" value="ECO:0007669"/>
    <property type="project" value="UniProtKB-SubCell"/>
</dbReference>
<dbReference type="GO" id="GO:0006355">
    <property type="term" value="P:regulation of DNA-templated transcription"/>
    <property type="evidence" value="ECO:0007669"/>
    <property type="project" value="InterPro"/>
</dbReference>
<accession>A0AAU9PVK0</accession>
<dbReference type="Pfam" id="PF00249">
    <property type="entry name" value="Myb_DNA-binding"/>
    <property type="match status" value="1"/>
</dbReference>
<keyword evidence="3" id="KW-0221">Differentiation</keyword>
<keyword evidence="4" id="KW-0805">Transcription regulation</keyword>
<evidence type="ECO:0000313" key="8">
    <source>
        <dbReference type="EMBL" id="CAH1454375.1"/>
    </source>
</evidence>
<dbReference type="NCBIfam" id="TIGR01557">
    <property type="entry name" value="myb_SHAQKYF"/>
    <property type="match status" value="1"/>
</dbReference>
<keyword evidence="6" id="KW-0539">Nucleus</keyword>
<evidence type="ECO:0000256" key="5">
    <source>
        <dbReference type="ARBA" id="ARBA00023163"/>
    </source>
</evidence>
<evidence type="ECO:0000256" key="6">
    <source>
        <dbReference type="ARBA" id="ARBA00023242"/>
    </source>
</evidence>
<name>A0AAU9PVK0_9ASTR</name>
<dbReference type="InterPro" id="IPR044847">
    <property type="entry name" value="KAN_fam"/>
</dbReference>
<dbReference type="InterPro" id="IPR009057">
    <property type="entry name" value="Homeodomain-like_sf"/>
</dbReference>
<dbReference type="SUPFAM" id="SSF46689">
    <property type="entry name" value="Homeodomain-like"/>
    <property type="match status" value="1"/>
</dbReference>
<evidence type="ECO:0000313" key="9">
    <source>
        <dbReference type="Proteomes" id="UP001157418"/>
    </source>
</evidence>
<evidence type="ECO:0000256" key="4">
    <source>
        <dbReference type="ARBA" id="ARBA00023015"/>
    </source>
</evidence>
<comment type="subcellular location">
    <subcellularLocation>
        <location evidence="1">Nucleus</location>
    </subcellularLocation>
</comment>
<dbReference type="GO" id="GO:0000976">
    <property type="term" value="F:transcription cis-regulatory region binding"/>
    <property type="evidence" value="ECO:0007669"/>
    <property type="project" value="InterPro"/>
</dbReference>
<feature type="domain" description="Myb-like" evidence="7">
    <location>
        <begin position="139"/>
        <end position="190"/>
    </location>
</feature>
<sequence>MFLSSNFSPMTTNEATAFPDLSLQISPPFAADEYNMTGCIIKRPPSTSSSSSDLSQENTFNHHHYQQLIAADMDGFVNHGLQFDQQQPQLTLGLEMGALNHCHPNHHYHPRGPRQINSHYFKRSSRMVNSVRRGARAPRMRWTSSLHAHFIHAVQLLGGHERATPKSVQELMNVKDLTLAHVKSHLQMYRTVKSTDRGGAVALTDTQVINPRAPISLFEVEGDISPSTTLNISQRRSFKSSLETNDLSYTMKKNVSSDCPISIDTSEADDEHEVTLSLSKKIKKLENNRSYSSSERLSNHHLPSLDRHSSSSECYRMHRIFVKCRYEPPLIIYSLRKPAPSFAHLLPPERYPAGNYLVGNHLLLISYPVSFSSPDLVSSTITSHRIWI</sequence>
<evidence type="ECO:0000259" key="7">
    <source>
        <dbReference type="Pfam" id="PF00249"/>
    </source>
</evidence>
<gene>
    <name evidence="8" type="ORF">LVIROSA_LOCUS39558</name>
</gene>
<dbReference type="EMBL" id="CAKMRJ010005745">
    <property type="protein sequence ID" value="CAH1454375.1"/>
    <property type="molecule type" value="Genomic_DNA"/>
</dbReference>
<dbReference type="AlphaFoldDB" id="A0AAU9PVK0"/>
<dbReference type="InterPro" id="IPR001005">
    <property type="entry name" value="SANT/Myb"/>
</dbReference>
<dbReference type="PANTHER" id="PTHR31496:SF25">
    <property type="entry name" value="TRANSCRIPTION FACTOR KAN3-RELATED"/>
    <property type="match status" value="1"/>
</dbReference>
<dbReference type="InterPro" id="IPR006447">
    <property type="entry name" value="Myb_dom_plants"/>
</dbReference>
<keyword evidence="9" id="KW-1185">Reference proteome</keyword>
<dbReference type="FunFam" id="1.10.10.60:FF:000002">
    <property type="entry name" value="Myb family transcription factor"/>
    <property type="match status" value="1"/>
</dbReference>
<dbReference type="Gene3D" id="1.10.10.60">
    <property type="entry name" value="Homeodomain-like"/>
    <property type="match status" value="1"/>
</dbReference>
<reference evidence="8 9" key="1">
    <citation type="submission" date="2022-01" db="EMBL/GenBank/DDBJ databases">
        <authorList>
            <person name="Xiong W."/>
            <person name="Schranz E."/>
        </authorList>
    </citation>
    <scope>NUCLEOTIDE SEQUENCE [LARGE SCALE GENOMIC DNA]</scope>
</reference>
<evidence type="ECO:0000256" key="3">
    <source>
        <dbReference type="ARBA" id="ARBA00022782"/>
    </source>
</evidence>
<comment type="caution">
    <text evidence="8">The sequence shown here is derived from an EMBL/GenBank/DDBJ whole genome shotgun (WGS) entry which is preliminary data.</text>
</comment>
<keyword evidence="5" id="KW-0804">Transcription</keyword>
<evidence type="ECO:0000256" key="2">
    <source>
        <dbReference type="ARBA" id="ARBA00022473"/>
    </source>
</evidence>
<protein>
    <recommendedName>
        <fullName evidence="7">Myb-like domain-containing protein</fullName>
    </recommendedName>
</protein>
<organism evidence="8 9">
    <name type="scientific">Lactuca virosa</name>
    <dbReference type="NCBI Taxonomy" id="75947"/>
    <lineage>
        <taxon>Eukaryota</taxon>
        <taxon>Viridiplantae</taxon>
        <taxon>Streptophyta</taxon>
        <taxon>Embryophyta</taxon>
        <taxon>Tracheophyta</taxon>
        <taxon>Spermatophyta</taxon>
        <taxon>Magnoliopsida</taxon>
        <taxon>eudicotyledons</taxon>
        <taxon>Gunneridae</taxon>
        <taxon>Pentapetalae</taxon>
        <taxon>asterids</taxon>
        <taxon>campanulids</taxon>
        <taxon>Asterales</taxon>
        <taxon>Asteraceae</taxon>
        <taxon>Cichorioideae</taxon>
        <taxon>Cichorieae</taxon>
        <taxon>Lactucinae</taxon>
        <taxon>Lactuca</taxon>
    </lineage>
</organism>
<evidence type="ECO:0000256" key="1">
    <source>
        <dbReference type="ARBA" id="ARBA00004123"/>
    </source>
</evidence>